<reference evidence="1" key="1">
    <citation type="submission" date="2020-10" db="EMBL/GenBank/DDBJ databases">
        <title>Mucilaginibacter mali sp. nov., isolated from rhizosphere soil of apple orchard.</title>
        <authorList>
            <person name="Lee J.-S."/>
            <person name="Kim H.S."/>
            <person name="Kim J.-S."/>
        </authorList>
    </citation>
    <scope>NUCLEOTIDE SEQUENCE</scope>
    <source>
        <strain evidence="1">KCTC 22746</strain>
    </source>
</reference>
<protein>
    <submittedName>
        <fullName evidence="1">Type IX secretion system membrane protein PorP/SprF</fullName>
    </submittedName>
</protein>
<gene>
    <name evidence="1" type="ORF">IRJ16_06940</name>
</gene>
<keyword evidence="2" id="KW-1185">Reference proteome</keyword>
<dbReference type="EMBL" id="JADFFL010000002">
    <property type="protein sequence ID" value="MBE9661615.1"/>
    <property type="molecule type" value="Genomic_DNA"/>
</dbReference>
<organism evidence="1 2">
    <name type="scientific">Mucilaginibacter myungsuensis</name>
    <dbReference type="NCBI Taxonomy" id="649104"/>
    <lineage>
        <taxon>Bacteria</taxon>
        <taxon>Pseudomonadati</taxon>
        <taxon>Bacteroidota</taxon>
        <taxon>Sphingobacteriia</taxon>
        <taxon>Sphingobacteriales</taxon>
        <taxon>Sphingobacteriaceae</taxon>
        <taxon>Mucilaginibacter</taxon>
    </lineage>
</organism>
<evidence type="ECO:0000313" key="2">
    <source>
        <dbReference type="Proteomes" id="UP000622475"/>
    </source>
</evidence>
<proteinExistence type="predicted"/>
<name>A0A929KW88_9SPHI</name>
<dbReference type="InterPro" id="IPR019861">
    <property type="entry name" value="PorP/SprF_Bacteroidetes"/>
</dbReference>
<dbReference type="Proteomes" id="UP000622475">
    <property type="component" value="Unassembled WGS sequence"/>
</dbReference>
<sequence length="325" mass="35966">MKLVRIYMLLMVLGVAYKGYAQQGIQFSQYAFTGLTVNPAYAGYKEDWSLNIVSRLQWTGIPGSPRTGAITYDGVIDAHKNVGLGFVVLGDQLGPQTTTTFLANYAYRLQLNSEDSKRLSLGVGVGAGQYIVDGSKFNPTDANDPNVNIGNASKISPTARLGAFYHSSKFYIGISGVNLLADAAFNKDRQNVVRQSRSFYLTAGYMMPLNENIDFKPNFLIKEDFKGPTNLDLSANILLGKTLWLGATYRTGVKSFSKTALTDNLSDYDAAAAIVQFYVNERFRIGYSFDYNMNKLATVQNGTHELGIGITFTKRREKVLSPRYF</sequence>
<evidence type="ECO:0000313" key="1">
    <source>
        <dbReference type="EMBL" id="MBE9661615.1"/>
    </source>
</evidence>
<accession>A0A929KW88</accession>
<dbReference type="Pfam" id="PF11751">
    <property type="entry name" value="PorP_SprF"/>
    <property type="match status" value="1"/>
</dbReference>
<dbReference type="NCBIfam" id="TIGR03519">
    <property type="entry name" value="T9SS_PorP_fam"/>
    <property type="match status" value="1"/>
</dbReference>
<dbReference type="AlphaFoldDB" id="A0A929KW88"/>
<dbReference type="RefSeq" id="WP_194110926.1">
    <property type="nucleotide sequence ID" value="NZ_JADFFL010000002.1"/>
</dbReference>
<comment type="caution">
    <text evidence="1">The sequence shown here is derived from an EMBL/GenBank/DDBJ whole genome shotgun (WGS) entry which is preliminary data.</text>
</comment>